<evidence type="ECO:0000256" key="2">
    <source>
        <dbReference type="ARBA" id="ARBA00022692"/>
    </source>
</evidence>
<keyword evidence="3 5" id="KW-1133">Transmembrane helix</keyword>
<evidence type="ECO:0000256" key="5">
    <source>
        <dbReference type="SAM" id="Phobius"/>
    </source>
</evidence>
<dbReference type="InterPro" id="IPR011020">
    <property type="entry name" value="HTTM-like"/>
</dbReference>
<proteinExistence type="predicted"/>
<dbReference type="InterPro" id="IPR053934">
    <property type="entry name" value="HTTM_dom"/>
</dbReference>
<dbReference type="Proteomes" id="UP001575105">
    <property type="component" value="Unassembled WGS sequence"/>
</dbReference>
<protein>
    <submittedName>
        <fullName evidence="7">HTTM domain-containing protein</fullName>
    </submittedName>
</protein>
<accession>A0ABV4U234</accession>
<evidence type="ECO:0000256" key="4">
    <source>
        <dbReference type="ARBA" id="ARBA00023136"/>
    </source>
</evidence>
<feature type="transmembrane region" description="Helical" evidence="5">
    <location>
        <begin position="142"/>
        <end position="162"/>
    </location>
</feature>
<feature type="transmembrane region" description="Helical" evidence="5">
    <location>
        <begin position="68"/>
        <end position="86"/>
    </location>
</feature>
<evidence type="ECO:0000313" key="8">
    <source>
        <dbReference type="Proteomes" id="UP001575105"/>
    </source>
</evidence>
<keyword evidence="2 5" id="KW-0812">Transmembrane</keyword>
<evidence type="ECO:0000256" key="1">
    <source>
        <dbReference type="ARBA" id="ARBA00004127"/>
    </source>
</evidence>
<reference evidence="7 8" key="1">
    <citation type="submission" date="2024-08" db="EMBL/GenBank/DDBJ databases">
        <title>Whole-genome sequencing of halo(alkali)philic microorganisms from hypersaline lakes.</title>
        <authorList>
            <person name="Sorokin D.Y."/>
            <person name="Merkel A.Y."/>
            <person name="Messina E."/>
            <person name="Yakimov M."/>
        </authorList>
    </citation>
    <scope>NUCLEOTIDE SEQUENCE [LARGE SCALE GENOMIC DNA]</scope>
    <source>
        <strain evidence="7 8">AB-hyl4</strain>
    </source>
</reference>
<evidence type="ECO:0000313" key="7">
    <source>
        <dbReference type="EMBL" id="MFA9477660.1"/>
    </source>
</evidence>
<feature type="transmembrane region" description="Helical" evidence="5">
    <location>
        <begin position="117"/>
        <end position="136"/>
    </location>
</feature>
<dbReference type="EMBL" id="JBGUBD010000003">
    <property type="protein sequence ID" value="MFA9477660.1"/>
    <property type="molecule type" value="Genomic_DNA"/>
</dbReference>
<feature type="transmembrane region" description="Helical" evidence="5">
    <location>
        <begin position="92"/>
        <end position="112"/>
    </location>
</feature>
<dbReference type="SMART" id="SM00752">
    <property type="entry name" value="HTTM"/>
    <property type="match status" value="1"/>
</dbReference>
<dbReference type="RefSeq" id="WP_425344587.1">
    <property type="nucleotide sequence ID" value="NZ_JBGUBD010000003.1"/>
</dbReference>
<name>A0ABV4U234_9BACT</name>
<feature type="domain" description="HTTM-like" evidence="6">
    <location>
        <begin position="28"/>
        <end position="314"/>
    </location>
</feature>
<evidence type="ECO:0000256" key="3">
    <source>
        <dbReference type="ARBA" id="ARBA00022989"/>
    </source>
</evidence>
<dbReference type="Pfam" id="PF05090">
    <property type="entry name" value="HTTM"/>
    <property type="match status" value="1"/>
</dbReference>
<comment type="caution">
    <text evidence="7">The sequence shown here is derived from an EMBL/GenBank/DDBJ whole genome shotgun (WGS) entry which is preliminary data.</text>
</comment>
<feature type="transmembrane region" description="Helical" evidence="5">
    <location>
        <begin position="285"/>
        <end position="309"/>
    </location>
</feature>
<feature type="transmembrane region" description="Helical" evidence="5">
    <location>
        <begin position="250"/>
        <end position="273"/>
    </location>
</feature>
<keyword evidence="8" id="KW-1185">Reference proteome</keyword>
<feature type="transmembrane region" description="Helical" evidence="5">
    <location>
        <begin position="33"/>
        <end position="56"/>
    </location>
</feature>
<evidence type="ECO:0000259" key="6">
    <source>
        <dbReference type="SMART" id="SM00752"/>
    </source>
</evidence>
<gene>
    <name evidence="7" type="ORF">ACERK3_05060</name>
</gene>
<sequence>MNDRPPSKPLTWKLWLTQPLAEWREWWFQPVPLMRLALVRIVFVACHLIFFFPSLARQQRLVSHNESFIDPQVLIAMIVAIVPESMFRTVEMITFIWIITLLAGVAALVGLFTRASLFVLAAGTATLVAHGFSYGVQHHPEALFTIALFVMAFSPCGAVLSVDAWRAARRRADGVPADLGAQQRRQMSSNALWPLLCIQCLLALAYLNAGVCKIYMGGLQWFDGYTMQMHLLQDAIRWDRPMGLWVAQQWWLALVISFFAVGFEVAFPLVLFWRRLVPWFLVMGLGMHIGIFALQAAPFWQFMVLYMAFLPVERVWDWARRGRGVMIQPTTSAG</sequence>
<organism evidence="7 8">
    <name type="scientific">Natronomicrosphaera hydrolytica</name>
    <dbReference type="NCBI Taxonomy" id="3242702"/>
    <lineage>
        <taxon>Bacteria</taxon>
        <taxon>Pseudomonadati</taxon>
        <taxon>Planctomycetota</taxon>
        <taxon>Phycisphaerae</taxon>
        <taxon>Phycisphaerales</taxon>
        <taxon>Phycisphaeraceae</taxon>
        <taxon>Natronomicrosphaera</taxon>
    </lineage>
</organism>
<comment type="subcellular location">
    <subcellularLocation>
        <location evidence="1">Endomembrane system</location>
        <topology evidence="1">Multi-pass membrane protein</topology>
    </subcellularLocation>
</comment>
<keyword evidence="4 5" id="KW-0472">Membrane</keyword>
<feature type="transmembrane region" description="Helical" evidence="5">
    <location>
        <begin position="192"/>
        <end position="216"/>
    </location>
</feature>